<dbReference type="EMBL" id="CXPG01000014">
    <property type="protein sequence ID" value="CTQ32692.1"/>
    <property type="molecule type" value="Genomic_DNA"/>
</dbReference>
<feature type="transmembrane region" description="Helical" evidence="1">
    <location>
        <begin position="145"/>
        <end position="164"/>
    </location>
</feature>
<feature type="domain" description="Acyltransferase 3" evidence="2">
    <location>
        <begin position="7"/>
        <end position="230"/>
    </location>
</feature>
<evidence type="ECO:0000259" key="2">
    <source>
        <dbReference type="Pfam" id="PF01757"/>
    </source>
</evidence>
<keyword evidence="5" id="KW-1185">Reference proteome</keyword>
<feature type="domain" description="SGNH" evidence="3">
    <location>
        <begin position="246"/>
        <end position="366"/>
    </location>
</feature>
<feature type="transmembrane region" description="Helical" evidence="1">
    <location>
        <begin position="35"/>
        <end position="53"/>
    </location>
</feature>
<name>A0A0M6XPV8_9RHOB</name>
<feature type="transmembrane region" description="Helical" evidence="1">
    <location>
        <begin position="105"/>
        <end position="124"/>
    </location>
</feature>
<accession>A0A0M6XPV8</accession>
<dbReference type="EC" id="2.3.1.-" evidence="4"/>
<dbReference type="PANTHER" id="PTHR23028:SF53">
    <property type="entry name" value="ACYL_TRANSF_3 DOMAIN-CONTAINING PROTEIN"/>
    <property type="match status" value="1"/>
</dbReference>
<keyword evidence="1" id="KW-1133">Transmembrane helix</keyword>
<dbReference type="GO" id="GO:0009103">
    <property type="term" value="P:lipopolysaccharide biosynthetic process"/>
    <property type="evidence" value="ECO:0007669"/>
    <property type="project" value="TreeGrafter"/>
</dbReference>
<evidence type="ECO:0000313" key="5">
    <source>
        <dbReference type="Proteomes" id="UP000048908"/>
    </source>
</evidence>
<feature type="transmembrane region" description="Helical" evidence="1">
    <location>
        <begin position="74"/>
        <end position="93"/>
    </location>
</feature>
<dbReference type="InterPro" id="IPR002656">
    <property type="entry name" value="Acyl_transf_3_dom"/>
</dbReference>
<evidence type="ECO:0000313" key="4">
    <source>
        <dbReference type="EMBL" id="CTQ32692.1"/>
    </source>
</evidence>
<dbReference type="OrthoDB" id="9796461at2"/>
<dbReference type="GO" id="GO:0016747">
    <property type="term" value="F:acyltransferase activity, transferring groups other than amino-acyl groups"/>
    <property type="evidence" value="ECO:0007669"/>
    <property type="project" value="InterPro"/>
</dbReference>
<dbReference type="Pfam" id="PF01757">
    <property type="entry name" value="Acyl_transf_3"/>
    <property type="match status" value="1"/>
</dbReference>
<sequence>MSLRYRPEIDGLRAVAVLPVVAFRFGAPWAPGGFVAVDVFFVISGFLITSIIRRELGEGTFSLAGFYERRIRRILPALFVVIVASLAAAMALFLPHHLRDAGQSAAAATFFASNVLFLLKVGYLDAAAYTKPLLHTWSLPIEEQFFIFVPLILMALAALNRQAILWVGGLTAASFALSAATTTLMPTAAYYRLPWRAWEMGVGALPALKSWPLPHRRALRESVMAGGLLLIGPRSGALSYDADRTAFFLDRLEKAIRRLRGAGKQVMLVYPPPEAEQTVPEAAARTPVRGSDPEDLSISREGFDRRAAGVIEGYDRLVEDYDLLGVRIDRLLCDNRNCDLFLDGTPLFRDTNHLTETAAYTLAPQFIWALRELETIQ</sequence>
<keyword evidence="4" id="KW-0012">Acyltransferase</keyword>
<evidence type="ECO:0000259" key="3">
    <source>
        <dbReference type="Pfam" id="PF19040"/>
    </source>
</evidence>
<organism evidence="4 5">
    <name type="scientific">Jannaschia rubra</name>
    <dbReference type="NCBI Taxonomy" id="282197"/>
    <lineage>
        <taxon>Bacteria</taxon>
        <taxon>Pseudomonadati</taxon>
        <taxon>Pseudomonadota</taxon>
        <taxon>Alphaproteobacteria</taxon>
        <taxon>Rhodobacterales</taxon>
        <taxon>Roseobacteraceae</taxon>
        <taxon>Jannaschia</taxon>
    </lineage>
</organism>
<dbReference type="Pfam" id="PF19040">
    <property type="entry name" value="SGNH"/>
    <property type="match status" value="1"/>
</dbReference>
<dbReference type="AlphaFoldDB" id="A0A0M6XPV8"/>
<keyword evidence="4" id="KW-0808">Transferase</keyword>
<dbReference type="Proteomes" id="UP000048908">
    <property type="component" value="Unassembled WGS sequence"/>
</dbReference>
<dbReference type="GO" id="GO:0016020">
    <property type="term" value="C:membrane"/>
    <property type="evidence" value="ECO:0007669"/>
    <property type="project" value="TreeGrafter"/>
</dbReference>
<protein>
    <submittedName>
        <fullName evidence="4">O-acetyltransferase OatA</fullName>
        <ecNumber evidence="4">2.3.1.-</ecNumber>
    </submittedName>
</protein>
<dbReference type="RefSeq" id="WP_055682127.1">
    <property type="nucleotide sequence ID" value="NZ_CXPG01000014.1"/>
</dbReference>
<dbReference type="STRING" id="282197.SAMN04488517_101627"/>
<dbReference type="InterPro" id="IPR050879">
    <property type="entry name" value="Acyltransferase_3"/>
</dbReference>
<proteinExistence type="predicted"/>
<keyword evidence="1" id="KW-0472">Membrane</keyword>
<dbReference type="InterPro" id="IPR043968">
    <property type="entry name" value="SGNH"/>
</dbReference>
<dbReference type="PANTHER" id="PTHR23028">
    <property type="entry name" value="ACETYLTRANSFERASE"/>
    <property type="match status" value="1"/>
</dbReference>
<evidence type="ECO:0000256" key="1">
    <source>
        <dbReference type="SAM" id="Phobius"/>
    </source>
</evidence>
<keyword evidence="1" id="KW-0812">Transmembrane</keyword>
<reference evidence="4 5" key="1">
    <citation type="submission" date="2015-07" db="EMBL/GenBank/DDBJ databases">
        <authorList>
            <person name="Noorani M."/>
        </authorList>
    </citation>
    <scope>NUCLEOTIDE SEQUENCE [LARGE SCALE GENOMIC DNA]</scope>
    <source>
        <strain evidence="4 5">CECT 5088</strain>
    </source>
</reference>
<gene>
    <name evidence="4" type="primary">oatA</name>
    <name evidence="4" type="ORF">JAN5088_01464</name>
</gene>